<name>A0A7C4D3Q9_THEPE</name>
<evidence type="ECO:0000259" key="2">
    <source>
        <dbReference type="SMART" id="SM00831"/>
    </source>
</evidence>
<dbReference type="SUPFAM" id="SSF81665">
    <property type="entry name" value="Calcium ATPase, transmembrane domain M"/>
    <property type="match status" value="1"/>
</dbReference>
<keyword evidence="1" id="KW-0812">Transmembrane</keyword>
<proteinExistence type="predicted"/>
<comment type="caution">
    <text evidence="3">The sequence shown here is derived from an EMBL/GenBank/DDBJ whole genome shotgun (WGS) entry which is preliminary data.</text>
</comment>
<protein>
    <recommendedName>
        <fullName evidence="2">Cation-transporting P-type ATPase N-terminal domain-containing protein</fullName>
    </recommendedName>
</protein>
<reference evidence="3" key="1">
    <citation type="journal article" date="2020" name="mSystems">
        <title>Genome- and Community-Level Interaction Insights into Carbon Utilization and Element Cycling Functions of Hydrothermarchaeota in Hydrothermal Sediment.</title>
        <authorList>
            <person name="Zhou Z."/>
            <person name="Liu Y."/>
            <person name="Xu W."/>
            <person name="Pan J."/>
            <person name="Luo Z.H."/>
            <person name="Li M."/>
        </authorList>
    </citation>
    <scope>NUCLEOTIDE SEQUENCE</scope>
    <source>
        <strain evidence="3">SpSt-649</strain>
    </source>
</reference>
<organism evidence="3">
    <name type="scientific">Thermofilum pendens</name>
    <dbReference type="NCBI Taxonomy" id="2269"/>
    <lineage>
        <taxon>Archaea</taxon>
        <taxon>Thermoproteota</taxon>
        <taxon>Thermoprotei</taxon>
        <taxon>Thermofilales</taxon>
        <taxon>Thermofilaceae</taxon>
        <taxon>Thermofilum</taxon>
    </lineage>
</organism>
<keyword evidence="1" id="KW-0472">Membrane</keyword>
<accession>A0A7C4D3Q9</accession>
<dbReference type="AlphaFoldDB" id="A0A7C4D3Q9"/>
<keyword evidence="1" id="KW-1133">Transmembrane helix</keyword>
<evidence type="ECO:0000256" key="1">
    <source>
        <dbReference type="SAM" id="Phobius"/>
    </source>
</evidence>
<dbReference type="PANTHER" id="PTHR42861">
    <property type="entry name" value="CALCIUM-TRANSPORTING ATPASE"/>
    <property type="match status" value="1"/>
</dbReference>
<dbReference type="InterPro" id="IPR004014">
    <property type="entry name" value="ATPase_P-typ_cation-transptr_N"/>
</dbReference>
<feature type="transmembrane region" description="Helical" evidence="1">
    <location>
        <begin position="207"/>
        <end position="228"/>
    </location>
</feature>
<dbReference type="EMBL" id="DTBQ01000125">
    <property type="protein sequence ID" value="HGM46996.1"/>
    <property type="molecule type" value="Genomic_DNA"/>
</dbReference>
<feature type="domain" description="Cation-transporting P-type ATPase N-terminal" evidence="2">
    <location>
        <begin position="1"/>
        <end position="69"/>
    </location>
</feature>
<sequence>MNVDEALRLLGTSAEGLSEAEARARLEKYGYNEVMEERRSPVADFLKRYWGPMPWLLELAIVISVLIGHYLETAIIFVLLTVKAVSSPHPRPPLRTSSSLKALLYAPPPLRASPCWQGRRAVPRVLDVGIRSPSPQRLREEKTAEQAKLKGKLVSQHRKAKAGILRLARNSRSKRYASVEGQPAASAFTAHVYISGFSASPMESEAVIVWLLRLISLALVLAPQAYYYSASESLSDFFIPDLAPPRLEFDPRSFRATLEGYSVSGGNVCLLKVRVSNSGSIRVGLKDADVRVAAPSGEFSGKVALQPFTLEPGEEKLVDVELLLEKGACESLPDFFSKSSARFSGEATLIIGSAELPLSFSVDLGLSGG</sequence>
<evidence type="ECO:0000313" key="3">
    <source>
        <dbReference type="EMBL" id="HGM46996.1"/>
    </source>
</evidence>
<gene>
    <name evidence="3" type="ORF">ENU21_04520</name>
</gene>
<dbReference type="InterPro" id="IPR023298">
    <property type="entry name" value="ATPase_P-typ_TM_dom_sf"/>
</dbReference>
<dbReference type="SMART" id="SM00831">
    <property type="entry name" value="Cation_ATPase_N"/>
    <property type="match status" value="1"/>
</dbReference>
<feature type="transmembrane region" description="Helical" evidence="1">
    <location>
        <begin position="55"/>
        <end position="82"/>
    </location>
</feature>
<dbReference type="Pfam" id="PF00690">
    <property type="entry name" value="Cation_ATPase_N"/>
    <property type="match status" value="1"/>
</dbReference>